<gene>
    <name evidence="2" type="ORF">GCM10010412_041040</name>
</gene>
<protein>
    <submittedName>
        <fullName evidence="2">Uncharacterized protein</fullName>
    </submittedName>
</protein>
<reference evidence="2 3" key="1">
    <citation type="journal article" date="2019" name="Int. J. Syst. Evol. Microbiol.">
        <title>The Global Catalogue of Microorganisms (GCM) 10K type strain sequencing project: providing services to taxonomists for standard genome sequencing and annotation.</title>
        <authorList>
            <consortium name="The Broad Institute Genomics Platform"/>
            <consortium name="The Broad Institute Genome Sequencing Center for Infectious Disease"/>
            <person name="Wu L."/>
            <person name="Ma J."/>
        </authorList>
    </citation>
    <scope>NUCLEOTIDE SEQUENCE [LARGE SCALE GENOMIC DNA]</scope>
    <source>
        <strain evidence="2 3">JCM 6835</strain>
    </source>
</reference>
<keyword evidence="3" id="KW-1185">Reference proteome</keyword>
<evidence type="ECO:0000256" key="1">
    <source>
        <dbReference type="SAM" id="MobiDB-lite"/>
    </source>
</evidence>
<feature type="region of interest" description="Disordered" evidence="1">
    <location>
        <begin position="1"/>
        <end position="21"/>
    </location>
</feature>
<evidence type="ECO:0000313" key="2">
    <source>
        <dbReference type="EMBL" id="GAA2665067.1"/>
    </source>
</evidence>
<accession>A0ABN3S0E9</accession>
<proteinExistence type="predicted"/>
<dbReference type="EMBL" id="BAAATE010000010">
    <property type="protein sequence ID" value="GAA2665067.1"/>
    <property type="molecule type" value="Genomic_DNA"/>
</dbReference>
<organism evidence="2 3">
    <name type="scientific">Nonomuraea recticatena</name>
    <dbReference type="NCBI Taxonomy" id="46178"/>
    <lineage>
        <taxon>Bacteria</taxon>
        <taxon>Bacillati</taxon>
        <taxon>Actinomycetota</taxon>
        <taxon>Actinomycetes</taxon>
        <taxon>Streptosporangiales</taxon>
        <taxon>Streptosporangiaceae</taxon>
        <taxon>Nonomuraea</taxon>
    </lineage>
</organism>
<sequence length="58" mass="6434">MDPMDQSHGAQAPHHDEDQDEVIHLCLESPTHLSASAVALLDQARADYLDSLRLREAL</sequence>
<evidence type="ECO:0000313" key="3">
    <source>
        <dbReference type="Proteomes" id="UP001501666"/>
    </source>
</evidence>
<name>A0ABN3S0E9_9ACTN</name>
<dbReference type="Proteomes" id="UP001501666">
    <property type="component" value="Unassembled WGS sequence"/>
</dbReference>
<comment type="caution">
    <text evidence="2">The sequence shown here is derived from an EMBL/GenBank/DDBJ whole genome shotgun (WGS) entry which is preliminary data.</text>
</comment>